<evidence type="ECO:0000313" key="2">
    <source>
        <dbReference type="EMBL" id="GAO30084.1"/>
    </source>
</evidence>
<organism evidence="2 3">
    <name type="scientific">Geofilum rubicundum JCM 15548</name>
    <dbReference type="NCBI Taxonomy" id="1236989"/>
    <lineage>
        <taxon>Bacteria</taxon>
        <taxon>Pseudomonadati</taxon>
        <taxon>Bacteroidota</taxon>
        <taxon>Bacteroidia</taxon>
        <taxon>Marinilabiliales</taxon>
        <taxon>Marinilabiliaceae</taxon>
        <taxon>Geofilum</taxon>
    </lineage>
</organism>
<gene>
    <name evidence="2" type="ORF">JCM15548_12331</name>
</gene>
<keyword evidence="3" id="KW-1185">Reference proteome</keyword>
<evidence type="ECO:0000313" key="3">
    <source>
        <dbReference type="Proteomes" id="UP000032900"/>
    </source>
</evidence>
<dbReference type="InterPro" id="IPR011658">
    <property type="entry name" value="PA14_dom"/>
</dbReference>
<dbReference type="STRING" id="1236989.JCM15548_12331"/>
<dbReference type="Pfam" id="PF07691">
    <property type="entry name" value="PA14"/>
    <property type="match status" value="1"/>
</dbReference>
<feature type="domain" description="PA14" evidence="1">
    <location>
        <begin position="45"/>
        <end position="131"/>
    </location>
</feature>
<dbReference type="SUPFAM" id="SSF56988">
    <property type="entry name" value="Anthrax protective antigen"/>
    <property type="match status" value="1"/>
</dbReference>
<dbReference type="Gene3D" id="3.90.182.10">
    <property type="entry name" value="Toxin - Anthrax Protective Antigen,domain 1"/>
    <property type="match status" value="1"/>
</dbReference>
<name>A0A0E9LXV4_9BACT</name>
<dbReference type="AlphaFoldDB" id="A0A0E9LXV4"/>
<sequence>MKMRVAEGLYQTIGELDQVSDWKEMTVAGNAGSINRHFSYKQPSAAILTGYLNIEEDGVYEFSTDIDHLYIGDRLLINNEGQVRKHSREDASIALSKGKHPVKMIFLNNVSGGWPLMWSGAVVRYKKIGEEKFREFSEVVLSY</sequence>
<comment type="caution">
    <text evidence="2">The sequence shown here is derived from an EMBL/GenBank/DDBJ whole genome shotgun (WGS) entry which is preliminary data.</text>
</comment>
<proteinExistence type="predicted"/>
<evidence type="ECO:0000259" key="1">
    <source>
        <dbReference type="Pfam" id="PF07691"/>
    </source>
</evidence>
<dbReference type="Proteomes" id="UP000032900">
    <property type="component" value="Unassembled WGS sequence"/>
</dbReference>
<reference evidence="2 3" key="1">
    <citation type="journal article" date="2015" name="Microbes Environ.">
        <title>Distribution and evolution of nitrogen fixation genes in the phylum bacteroidetes.</title>
        <authorList>
            <person name="Inoue J."/>
            <person name="Oshima K."/>
            <person name="Suda W."/>
            <person name="Sakamoto M."/>
            <person name="Iino T."/>
            <person name="Noda S."/>
            <person name="Hongoh Y."/>
            <person name="Hattori M."/>
            <person name="Ohkuma M."/>
        </authorList>
    </citation>
    <scope>NUCLEOTIDE SEQUENCE [LARGE SCALE GENOMIC DNA]</scope>
    <source>
        <strain evidence="2">JCM 15548</strain>
    </source>
</reference>
<dbReference type="EMBL" id="BAZW01000017">
    <property type="protein sequence ID" value="GAO30084.1"/>
    <property type="molecule type" value="Genomic_DNA"/>
</dbReference>
<dbReference type="RefSeq" id="WP_227625660.1">
    <property type="nucleotide sequence ID" value="NZ_BAZW01000017.1"/>
</dbReference>
<accession>A0A0E9LXV4</accession>
<protein>
    <submittedName>
        <fullName evidence="2">Beta-hexosaminidase</fullName>
    </submittedName>
</protein>